<dbReference type="Pfam" id="PF18726">
    <property type="entry name" value="HEPN_SAV_6107"/>
    <property type="match status" value="1"/>
</dbReference>
<evidence type="ECO:0000313" key="2">
    <source>
        <dbReference type="EMBL" id="TNL99407.1"/>
    </source>
</evidence>
<comment type="caution">
    <text evidence="2">The sequence shown here is derived from an EMBL/GenBank/DDBJ whole genome shotgun (WGS) entry which is preliminary data.</text>
</comment>
<accession>A0A5C4U6M2</accession>
<reference evidence="2 3" key="1">
    <citation type="submission" date="2019-06" db="EMBL/GenBank/DDBJ databases">
        <authorList>
            <person name="Li J."/>
        </authorList>
    </citation>
    <scope>NUCLEOTIDE SEQUENCE [LARGE SCALE GENOMIC DNA]</scope>
    <source>
        <strain evidence="2 3">LMG 28165</strain>
    </source>
</reference>
<protein>
    <recommendedName>
        <fullName evidence="1">SAV-6107-like HEPN domain-containing protein</fullName>
    </recommendedName>
</protein>
<evidence type="ECO:0000259" key="1">
    <source>
        <dbReference type="Pfam" id="PF18726"/>
    </source>
</evidence>
<dbReference type="AlphaFoldDB" id="A0A5C4U6M2"/>
<dbReference type="OrthoDB" id="4421226at2"/>
<dbReference type="InterPro" id="IPR040891">
    <property type="entry name" value="HEPN_SAV_6107"/>
</dbReference>
<gene>
    <name evidence="2" type="ORF">FHE74_03395</name>
</gene>
<proteinExistence type="predicted"/>
<dbReference type="EMBL" id="VDHJ01000003">
    <property type="protein sequence ID" value="TNL99407.1"/>
    <property type="molecule type" value="Genomic_DNA"/>
</dbReference>
<name>A0A5C4U6M2_9CORY</name>
<dbReference type="RefSeq" id="WP_139465083.1">
    <property type="nucleotide sequence ID" value="NZ_VDHJ01000003.1"/>
</dbReference>
<organism evidence="2 3">
    <name type="scientific">Corynebacterium tapiri</name>
    <dbReference type="NCBI Taxonomy" id="1448266"/>
    <lineage>
        <taxon>Bacteria</taxon>
        <taxon>Bacillati</taxon>
        <taxon>Actinomycetota</taxon>
        <taxon>Actinomycetes</taxon>
        <taxon>Mycobacteriales</taxon>
        <taxon>Corynebacteriaceae</taxon>
        <taxon>Corynebacterium</taxon>
    </lineage>
</organism>
<evidence type="ECO:0000313" key="3">
    <source>
        <dbReference type="Proteomes" id="UP000312032"/>
    </source>
</evidence>
<dbReference type="Proteomes" id="UP000312032">
    <property type="component" value="Unassembled WGS sequence"/>
</dbReference>
<sequence length="139" mass="15022">MGDIISATTTATEAKSARFLSSASLLLDQAERCAEAGEWGLALENAYQAALRTAGARTSADPAIKRRKRLPTSAWARLQLMGGDAQRWAVELSGYSRLRSRVLSGIEPDPDPGRVRELIDLARAFYDSTLLGDDELLAA</sequence>
<feature type="domain" description="SAV-6107-like HEPN" evidence="1">
    <location>
        <begin position="44"/>
        <end position="127"/>
    </location>
</feature>
<keyword evidence="3" id="KW-1185">Reference proteome</keyword>